<dbReference type="InterPro" id="IPR013083">
    <property type="entry name" value="Znf_RING/FYVE/PHD"/>
</dbReference>
<dbReference type="SMART" id="SM00504">
    <property type="entry name" value="Ubox"/>
    <property type="match status" value="1"/>
</dbReference>
<dbReference type="GeneID" id="9624117"/>
<feature type="non-terminal residue" evidence="2">
    <location>
        <position position="76"/>
    </location>
</feature>
<keyword evidence="3" id="KW-1185">Reference proteome</keyword>
<evidence type="ECO:0000259" key="1">
    <source>
        <dbReference type="PROSITE" id="PS51698"/>
    </source>
</evidence>
<dbReference type="Gene3D" id="3.30.40.10">
    <property type="entry name" value="Zinc/RING finger domain, C3HC4 (zinc finger)"/>
    <property type="match status" value="1"/>
</dbReference>
<dbReference type="eggNOG" id="ENOG502SEHB">
    <property type="taxonomic scope" value="Eukaryota"/>
</dbReference>
<organism evidence="3">
    <name type="scientific">Volvox carteri f. nagariensis</name>
    <dbReference type="NCBI Taxonomy" id="3068"/>
    <lineage>
        <taxon>Eukaryota</taxon>
        <taxon>Viridiplantae</taxon>
        <taxon>Chlorophyta</taxon>
        <taxon>core chlorophytes</taxon>
        <taxon>Chlorophyceae</taxon>
        <taxon>CS clade</taxon>
        <taxon>Chlamydomonadales</taxon>
        <taxon>Volvocaceae</taxon>
        <taxon>Volvox</taxon>
    </lineage>
</organism>
<feature type="non-terminal residue" evidence="2">
    <location>
        <position position="1"/>
    </location>
</feature>
<dbReference type="InParanoid" id="D8TP11"/>
<proteinExistence type="predicted"/>
<dbReference type="AlphaFoldDB" id="D8TP11"/>
<gene>
    <name evidence="2" type="ORF">VOLCADRAFT_48964</name>
</gene>
<feature type="domain" description="U-box" evidence="1">
    <location>
        <begin position="2"/>
        <end position="76"/>
    </location>
</feature>
<sequence>PTPPEELLCPITTDLMEDPVVAADGHSYERDAIARWFAGRPGRPTSPLTGAVLPHTGLTPNYALRKIIADWRQKHG</sequence>
<reference evidence="2 3" key="1">
    <citation type="journal article" date="2010" name="Science">
        <title>Genomic analysis of organismal complexity in the multicellular green alga Volvox carteri.</title>
        <authorList>
            <person name="Prochnik S.E."/>
            <person name="Umen J."/>
            <person name="Nedelcu A.M."/>
            <person name="Hallmann A."/>
            <person name="Miller S.M."/>
            <person name="Nishii I."/>
            <person name="Ferris P."/>
            <person name="Kuo A."/>
            <person name="Mitros T."/>
            <person name="Fritz-Laylin L.K."/>
            <person name="Hellsten U."/>
            <person name="Chapman J."/>
            <person name="Simakov O."/>
            <person name="Rensing S.A."/>
            <person name="Terry A."/>
            <person name="Pangilinan J."/>
            <person name="Kapitonov V."/>
            <person name="Jurka J."/>
            <person name="Salamov A."/>
            <person name="Shapiro H."/>
            <person name="Schmutz J."/>
            <person name="Grimwood J."/>
            <person name="Lindquist E."/>
            <person name="Lucas S."/>
            <person name="Grigoriev I.V."/>
            <person name="Schmitt R."/>
            <person name="Kirk D."/>
            <person name="Rokhsar D.S."/>
        </authorList>
    </citation>
    <scope>NUCLEOTIDE SEQUENCE [LARGE SCALE GENOMIC DNA]</scope>
    <source>
        <strain evidence="3">f. Nagariensis / Eve</strain>
    </source>
</reference>
<evidence type="ECO:0000313" key="3">
    <source>
        <dbReference type="Proteomes" id="UP000001058"/>
    </source>
</evidence>
<dbReference type="PROSITE" id="PS51698">
    <property type="entry name" value="U_BOX"/>
    <property type="match status" value="1"/>
</dbReference>
<dbReference type="Pfam" id="PF04564">
    <property type="entry name" value="U-box"/>
    <property type="match status" value="1"/>
</dbReference>
<dbReference type="GO" id="GO:0004842">
    <property type="term" value="F:ubiquitin-protein transferase activity"/>
    <property type="evidence" value="ECO:0007669"/>
    <property type="project" value="InterPro"/>
</dbReference>
<dbReference type="OrthoDB" id="10064100at2759"/>
<dbReference type="UniPathway" id="UPA00143"/>
<dbReference type="EMBL" id="GL378330">
    <property type="protein sequence ID" value="EFJ50679.1"/>
    <property type="molecule type" value="Genomic_DNA"/>
</dbReference>
<dbReference type="GO" id="GO:0016567">
    <property type="term" value="P:protein ubiquitination"/>
    <property type="evidence" value="ECO:0007669"/>
    <property type="project" value="UniProtKB-UniPathway"/>
</dbReference>
<dbReference type="STRING" id="3068.D8TP11"/>
<dbReference type="KEGG" id="vcn:VOLCADRAFT_48964"/>
<dbReference type="PANTHER" id="PTHR46573:SF1">
    <property type="entry name" value="WD REPEAT, SAM AND U-BOX DOMAIN-CONTAINING PROTEIN 1"/>
    <property type="match status" value="1"/>
</dbReference>
<dbReference type="RefSeq" id="XP_002948272.1">
    <property type="nucleotide sequence ID" value="XM_002948226.1"/>
</dbReference>
<dbReference type="SUPFAM" id="SSF57850">
    <property type="entry name" value="RING/U-box"/>
    <property type="match status" value="1"/>
</dbReference>
<dbReference type="InterPro" id="IPR052085">
    <property type="entry name" value="WD-SAM-U-box"/>
</dbReference>
<evidence type="ECO:0000313" key="2">
    <source>
        <dbReference type="EMBL" id="EFJ50679.1"/>
    </source>
</evidence>
<dbReference type="PANTHER" id="PTHR46573">
    <property type="entry name" value="WD REPEAT, SAM AND U-BOX DOMAIN-CONTAINING PROTEIN 1"/>
    <property type="match status" value="1"/>
</dbReference>
<protein>
    <recommendedName>
        <fullName evidence="1">U-box domain-containing protein</fullName>
    </recommendedName>
</protein>
<dbReference type="CDD" id="cd16655">
    <property type="entry name" value="RING-Ubox_WDSUB1-like"/>
    <property type="match status" value="1"/>
</dbReference>
<name>D8TP11_VOLCA</name>
<dbReference type="InterPro" id="IPR003613">
    <property type="entry name" value="Ubox_domain"/>
</dbReference>
<accession>D8TP11</accession>
<dbReference type="Proteomes" id="UP000001058">
    <property type="component" value="Unassembled WGS sequence"/>
</dbReference>